<dbReference type="OrthoDB" id="9775135at2"/>
<dbReference type="Proteomes" id="UP000321827">
    <property type="component" value="Unassembled WGS sequence"/>
</dbReference>
<dbReference type="GO" id="GO:0016887">
    <property type="term" value="F:ATP hydrolysis activity"/>
    <property type="evidence" value="ECO:0007669"/>
    <property type="project" value="InterPro"/>
</dbReference>
<feature type="domain" description="ABC transporter" evidence="4">
    <location>
        <begin position="2"/>
        <end position="232"/>
    </location>
</feature>
<evidence type="ECO:0000256" key="2">
    <source>
        <dbReference type="ARBA" id="ARBA00022741"/>
    </source>
</evidence>
<evidence type="ECO:0000313" key="6">
    <source>
        <dbReference type="Proteomes" id="UP000321827"/>
    </source>
</evidence>
<sequence>MIRIQALSKRYGRFTALEGLDLHVPTGETLVLLGPNGAGKTTAIRALTGQLRPTRGRVELAGVDVWRRPVAAKRLFGYVPDRPYLYGKLSAVELLRFVGRLYRMEARRIETRIEALLAEFRLERFASALIETYSHGMRQKLTFAAALLPEPRVLIVDEPMVGLDPVAARTVRNLLRAYSKPDRAVLFSTHQMELAEAAADRVALLHEGRLRLTGAPEAVRAQHGDASLEEVFIRLTEDAAQDAAAAAAHPAS</sequence>
<dbReference type="EMBL" id="BJXN01000002">
    <property type="protein sequence ID" value="GEM88896.1"/>
    <property type="molecule type" value="Genomic_DNA"/>
</dbReference>
<keyword evidence="1" id="KW-0813">Transport</keyword>
<protein>
    <submittedName>
        <fullName evidence="5">ABC transporter</fullName>
    </submittedName>
</protein>
<dbReference type="Pfam" id="PF00005">
    <property type="entry name" value="ABC_tran"/>
    <property type="match status" value="1"/>
</dbReference>
<dbReference type="InterPro" id="IPR017871">
    <property type="entry name" value="ABC_transporter-like_CS"/>
</dbReference>
<accession>A0A511RJ98</accession>
<dbReference type="InterPro" id="IPR003439">
    <property type="entry name" value="ABC_transporter-like_ATP-bd"/>
</dbReference>
<keyword evidence="3" id="KW-0067">ATP-binding</keyword>
<name>A0A511RJ98_9DEIN</name>
<dbReference type="PROSITE" id="PS00211">
    <property type="entry name" value="ABC_TRANSPORTER_1"/>
    <property type="match status" value="1"/>
</dbReference>
<dbReference type="Gene3D" id="3.40.50.300">
    <property type="entry name" value="P-loop containing nucleotide triphosphate hydrolases"/>
    <property type="match status" value="1"/>
</dbReference>
<organism evidence="5 6">
    <name type="scientific">Oceanithermus desulfurans NBRC 100063</name>
    <dbReference type="NCBI Taxonomy" id="1227550"/>
    <lineage>
        <taxon>Bacteria</taxon>
        <taxon>Thermotogati</taxon>
        <taxon>Deinococcota</taxon>
        <taxon>Deinococci</taxon>
        <taxon>Thermales</taxon>
        <taxon>Thermaceae</taxon>
        <taxon>Oceanithermus</taxon>
    </lineage>
</organism>
<dbReference type="PANTHER" id="PTHR42939:SF1">
    <property type="entry name" value="ABC TRANSPORTER ATP-BINDING PROTEIN ALBC-RELATED"/>
    <property type="match status" value="1"/>
</dbReference>
<dbReference type="InterPro" id="IPR003593">
    <property type="entry name" value="AAA+_ATPase"/>
</dbReference>
<evidence type="ECO:0000256" key="1">
    <source>
        <dbReference type="ARBA" id="ARBA00022448"/>
    </source>
</evidence>
<dbReference type="SUPFAM" id="SSF52540">
    <property type="entry name" value="P-loop containing nucleoside triphosphate hydrolases"/>
    <property type="match status" value="1"/>
</dbReference>
<evidence type="ECO:0000259" key="4">
    <source>
        <dbReference type="PROSITE" id="PS50893"/>
    </source>
</evidence>
<dbReference type="SMART" id="SM00382">
    <property type="entry name" value="AAA"/>
    <property type="match status" value="1"/>
</dbReference>
<proteinExistence type="predicted"/>
<dbReference type="PANTHER" id="PTHR42939">
    <property type="entry name" value="ABC TRANSPORTER ATP-BINDING PROTEIN ALBC-RELATED"/>
    <property type="match status" value="1"/>
</dbReference>
<dbReference type="CDD" id="cd03230">
    <property type="entry name" value="ABC_DR_subfamily_A"/>
    <property type="match status" value="1"/>
</dbReference>
<dbReference type="GO" id="GO:0005524">
    <property type="term" value="F:ATP binding"/>
    <property type="evidence" value="ECO:0007669"/>
    <property type="project" value="UniProtKB-KW"/>
</dbReference>
<dbReference type="InterPro" id="IPR051782">
    <property type="entry name" value="ABC_Transporter_VariousFunc"/>
</dbReference>
<keyword evidence="2" id="KW-0547">Nucleotide-binding</keyword>
<dbReference type="PROSITE" id="PS50893">
    <property type="entry name" value="ABC_TRANSPORTER_2"/>
    <property type="match status" value="1"/>
</dbReference>
<gene>
    <name evidence="5" type="ORF">ODE01S_03300</name>
</gene>
<dbReference type="AlphaFoldDB" id="A0A511RJ98"/>
<comment type="caution">
    <text evidence="5">The sequence shown here is derived from an EMBL/GenBank/DDBJ whole genome shotgun (WGS) entry which is preliminary data.</text>
</comment>
<evidence type="ECO:0000256" key="3">
    <source>
        <dbReference type="ARBA" id="ARBA00022840"/>
    </source>
</evidence>
<evidence type="ECO:0000313" key="5">
    <source>
        <dbReference type="EMBL" id="GEM88896.1"/>
    </source>
</evidence>
<dbReference type="InterPro" id="IPR027417">
    <property type="entry name" value="P-loop_NTPase"/>
</dbReference>
<reference evidence="5 6" key="1">
    <citation type="submission" date="2019-07" db="EMBL/GenBank/DDBJ databases">
        <title>Whole genome shotgun sequence of Oceanithermus desulfurans NBRC 100063.</title>
        <authorList>
            <person name="Hosoyama A."/>
            <person name="Uohara A."/>
            <person name="Ohji S."/>
            <person name="Ichikawa N."/>
        </authorList>
    </citation>
    <scope>NUCLEOTIDE SEQUENCE [LARGE SCALE GENOMIC DNA]</scope>
    <source>
        <strain evidence="5 6">NBRC 100063</strain>
    </source>
</reference>
<dbReference type="RefSeq" id="WP_147145166.1">
    <property type="nucleotide sequence ID" value="NZ_BJXN01000002.1"/>
</dbReference>